<evidence type="ECO:0000313" key="7">
    <source>
        <dbReference type="Proteomes" id="UP000076761"/>
    </source>
</evidence>
<dbReference type="SMART" id="SM00249">
    <property type="entry name" value="PHD"/>
    <property type="match status" value="1"/>
</dbReference>
<dbReference type="InParanoid" id="A0A165SV78"/>
<dbReference type="EMBL" id="KV425570">
    <property type="protein sequence ID" value="KZT25726.1"/>
    <property type="molecule type" value="Genomic_DNA"/>
</dbReference>
<feature type="domain" description="Chromo" evidence="5">
    <location>
        <begin position="121"/>
        <end position="182"/>
    </location>
</feature>
<evidence type="ECO:0000256" key="4">
    <source>
        <dbReference type="SAM" id="MobiDB-lite"/>
    </source>
</evidence>
<dbReference type="InterPro" id="IPR023780">
    <property type="entry name" value="Chromo_domain"/>
</dbReference>
<accession>A0A165SV78</accession>
<sequence>KKRRGKNGDIQGPSKRRKSLAKSATRFDNNHLKEDPSQVWCNQGWPPIVSDDKDFHRKFVQCDNCDVFYHYGCVGIEKGDPRLQPVGLFLCPPCAGTNDAHQPHNCGRSDCGQTDTNDDEFFVERIIGRRPRLESSGHLWLIKWDGYHVKDATWSTDEDIGDAGNLIEEFENAARRQKLSLRTQQAVLLKEAVDGGWMP</sequence>
<dbReference type="SUPFAM" id="SSF54160">
    <property type="entry name" value="Chromo domain-like"/>
    <property type="match status" value="1"/>
</dbReference>
<keyword evidence="2" id="KW-0863">Zinc-finger</keyword>
<dbReference type="Proteomes" id="UP000076761">
    <property type="component" value="Unassembled WGS sequence"/>
</dbReference>
<dbReference type="Pfam" id="PF00385">
    <property type="entry name" value="Chromo"/>
    <property type="match status" value="1"/>
</dbReference>
<keyword evidence="1" id="KW-0479">Metal-binding</keyword>
<dbReference type="InterPro" id="IPR000953">
    <property type="entry name" value="Chromo/chromo_shadow_dom"/>
</dbReference>
<gene>
    <name evidence="6" type="ORF">NEOLEDRAFT_1064434</name>
</gene>
<evidence type="ECO:0000313" key="6">
    <source>
        <dbReference type="EMBL" id="KZT25726.1"/>
    </source>
</evidence>
<dbReference type="InterPro" id="IPR013083">
    <property type="entry name" value="Znf_RING/FYVE/PHD"/>
</dbReference>
<dbReference type="InterPro" id="IPR001965">
    <property type="entry name" value="Znf_PHD"/>
</dbReference>
<dbReference type="InterPro" id="IPR011011">
    <property type="entry name" value="Znf_FYVE_PHD"/>
</dbReference>
<evidence type="ECO:0000256" key="3">
    <source>
        <dbReference type="ARBA" id="ARBA00022833"/>
    </source>
</evidence>
<keyword evidence="7" id="KW-1185">Reference proteome</keyword>
<feature type="non-terminal residue" evidence="6">
    <location>
        <position position="1"/>
    </location>
</feature>
<dbReference type="Gene3D" id="3.30.40.10">
    <property type="entry name" value="Zinc/RING finger domain, C3HC4 (zinc finger)"/>
    <property type="match status" value="1"/>
</dbReference>
<dbReference type="Pfam" id="PF00628">
    <property type="entry name" value="PHD"/>
    <property type="match status" value="1"/>
</dbReference>
<feature type="region of interest" description="Disordered" evidence="4">
    <location>
        <begin position="1"/>
        <end position="28"/>
    </location>
</feature>
<dbReference type="GO" id="GO:0006338">
    <property type="term" value="P:chromatin remodeling"/>
    <property type="evidence" value="ECO:0007669"/>
    <property type="project" value="UniProtKB-ARBA"/>
</dbReference>
<dbReference type="Gene3D" id="2.40.50.40">
    <property type="match status" value="1"/>
</dbReference>
<dbReference type="InterPro" id="IPR019787">
    <property type="entry name" value="Znf_PHD-finger"/>
</dbReference>
<dbReference type="GO" id="GO:0008270">
    <property type="term" value="F:zinc ion binding"/>
    <property type="evidence" value="ECO:0007669"/>
    <property type="project" value="UniProtKB-KW"/>
</dbReference>
<dbReference type="PROSITE" id="PS50013">
    <property type="entry name" value="CHROMO_2"/>
    <property type="match status" value="1"/>
</dbReference>
<organism evidence="6 7">
    <name type="scientific">Neolentinus lepideus HHB14362 ss-1</name>
    <dbReference type="NCBI Taxonomy" id="1314782"/>
    <lineage>
        <taxon>Eukaryota</taxon>
        <taxon>Fungi</taxon>
        <taxon>Dikarya</taxon>
        <taxon>Basidiomycota</taxon>
        <taxon>Agaricomycotina</taxon>
        <taxon>Agaricomycetes</taxon>
        <taxon>Gloeophyllales</taxon>
        <taxon>Gloeophyllaceae</taxon>
        <taxon>Neolentinus</taxon>
    </lineage>
</organism>
<evidence type="ECO:0000256" key="2">
    <source>
        <dbReference type="ARBA" id="ARBA00022771"/>
    </source>
</evidence>
<evidence type="ECO:0000256" key="1">
    <source>
        <dbReference type="ARBA" id="ARBA00022723"/>
    </source>
</evidence>
<evidence type="ECO:0000259" key="5">
    <source>
        <dbReference type="PROSITE" id="PS50013"/>
    </source>
</evidence>
<protein>
    <recommendedName>
        <fullName evidence="5">Chromo domain-containing protein</fullName>
    </recommendedName>
</protein>
<reference evidence="6 7" key="1">
    <citation type="journal article" date="2016" name="Mol. Biol. Evol.">
        <title>Comparative Genomics of Early-Diverging Mushroom-Forming Fungi Provides Insights into the Origins of Lignocellulose Decay Capabilities.</title>
        <authorList>
            <person name="Nagy L.G."/>
            <person name="Riley R."/>
            <person name="Tritt A."/>
            <person name="Adam C."/>
            <person name="Daum C."/>
            <person name="Floudas D."/>
            <person name="Sun H."/>
            <person name="Yadav J.S."/>
            <person name="Pangilinan J."/>
            <person name="Larsson K.H."/>
            <person name="Matsuura K."/>
            <person name="Barry K."/>
            <person name="Labutti K."/>
            <person name="Kuo R."/>
            <person name="Ohm R.A."/>
            <person name="Bhattacharya S.S."/>
            <person name="Shirouzu T."/>
            <person name="Yoshinaga Y."/>
            <person name="Martin F.M."/>
            <person name="Grigoriev I.V."/>
            <person name="Hibbett D.S."/>
        </authorList>
    </citation>
    <scope>NUCLEOTIDE SEQUENCE [LARGE SCALE GENOMIC DNA]</scope>
    <source>
        <strain evidence="6 7">HHB14362 ss-1</strain>
    </source>
</reference>
<dbReference type="AlphaFoldDB" id="A0A165SV78"/>
<proteinExistence type="predicted"/>
<dbReference type="SUPFAM" id="SSF57903">
    <property type="entry name" value="FYVE/PHD zinc finger"/>
    <property type="match status" value="1"/>
</dbReference>
<keyword evidence="3" id="KW-0862">Zinc</keyword>
<dbReference type="OrthoDB" id="436852at2759"/>
<dbReference type="STRING" id="1314782.A0A165SV78"/>
<dbReference type="InterPro" id="IPR016197">
    <property type="entry name" value="Chromo-like_dom_sf"/>
</dbReference>
<dbReference type="SMART" id="SM00298">
    <property type="entry name" value="CHROMO"/>
    <property type="match status" value="1"/>
</dbReference>
<name>A0A165SV78_9AGAM</name>